<name>A0A9D4RDD9_DREPO</name>
<accession>A0A9D4RDD9</accession>
<gene>
    <name evidence="1" type="ORF">DPMN_027363</name>
</gene>
<dbReference type="AlphaFoldDB" id="A0A9D4RDD9"/>
<organism evidence="1 2">
    <name type="scientific">Dreissena polymorpha</name>
    <name type="common">Zebra mussel</name>
    <name type="synonym">Mytilus polymorpha</name>
    <dbReference type="NCBI Taxonomy" id="45954"/>
    <lineage>
        <taxon>Eukaryota</taxon>
        <taxon>Metazoa</taxon>
        <taxon>Spiralia</taxon>
        <taxon>Lophotrochozoa</taxon>
        <taxon>Mollusca</taxon>
        <taxon>Bivalvia</taxon>
        <taxon>Autobranchia</taxon>
        <taxon>Heteroconchia</taxon>
        <taxon>Euheterodonta</taxon>
        <taxon>Imparidentia</taxon>
        <taxon>Neoheterodontei</taxon>
        <taxon>Myida</taxon>
        <taxon>Dreissenoidea</taxon>
        <taxon>Dreissenidae</taxon>
        <taxon>Dreissena</taxon>
    </lineage>
</organism>
<reference evidence="1" key="2">
    <citation type="submission" date="2020-11" db="EMBL/GenBank/DDBJ databases">
        <authorList>
            <person name="McCartney M.A."/>
            <person name="Auch B."/>
            <person name="Kono T."/>
            <person name="Mallez S."/>
            <person name="Becker A."/>
            <person name="Gohl D.M."/>
            <person name="Silverstein K.A.T."/>
            <person name="Koren S."/>
            <person name="Bechman K.B."/>
            <person name="Herman A."/>
            <person name="Abrahante J.E."/>
            <person name="Garbe J."/>
        </authorList>
    </citation>
    <scope>NUCLEOTIDE SEQUENCE</scope>
    <source>
        <strain evidence="1">Duluth1</strain>
        <tissue evidence="1">Whole animal</tissue>
    </source>
</reference>
<evidence type="ECO:0000313" key="1">
    <source>
        <dbReference type="EMBL" id="KAH3864346.1"/>
    </source>
</evidence>
<protein>
    <submittedName>
        <fullName evidence="1">Uncharacterized protein</fullName>
    </submittedName>
</protein>
<comment type="caution">
    <text evidence="1">The sequence shown here is derived from an EMBL/GenBank/DDBJ whole genome shotgun (WGS) entry which is preliminary data.</text>
</comment>
<reference evidence="1" key="1">
    <citation type="journal article" date="2019" name="bioRxiv">
        <title>The Genome of the Zebra Mussel, Dreissena polymorpha: A Resource for Invasive Species Research.</title>
        <authorList>
            <person name="McCartney M.A."/>
            <person name="Auch B."/>
            <person name="Kono T."/>
            <person name="Mallez S."/>
            <person name="Zhang Y."/>
            <person name="Obille A."/>
            <person name="Becker A."/>
            <person name="Abrahante J.E."/>
            <person name="Garbe J."/>
            <person name="Badalamenti J.P."/>
            <person name="Herman A."/>
            <person name="Mangelson H."/>
            <person name="Liachko I."/>
            <person name="Sullivan S."/>
            <person name="Sone E.D."/>
            <person name="Koren S."/>
            <person name="Silverstein K.A.T."/>
            <person name="Beckman K.B."/>
            <person name="Gohl D.M."/>
        </authorList>
    </citation>
    <scope>NUCLEOTIDE SEQUENCE</scope>
    <source>
        <strain evidence="1">Duluth1</strain>
        <tissue evidence="1">Whole animal</tissue>
    </source>
</reference>
<evidence type="ECO:0000313" key="2">
    <source>
        <dbReference type="Proteomes" id="UP000828390"/>
    </source>
</evidence>
<dbReference type="Proteomes" id="UP000828390">
    <property type="component" value="Unassembled WGS sequence"/>
</dbReference>
<dbReference type="EMBL" id="JAIWYP010000002">
    <property type="protein sequence ID" value="KAH3864346.1"/>
    <property type="molecule type" value="Genomic_DNA"/>
</dbReference>
<sequence length="67" mass="7756">MADILEKDANNNNDYFYQVDFQLVTDDLYASNSMLKLTVSRQVTVMCLCNSYRSAFGHTRRVIHFNG</sequence>
<keyword evidence="2" id="KW-1185">Reference proteome</keyword>
<proteinExistence type="predicted"/>